<proteinExistence type="predicted"/>
<dbReference type="EMBL" id="CALSDN010000001">
    <property type="protein sequence ID" value="CAH6718671.1"/>
    <property type="molecule type" value="Genomic_DNA"/>
</dbReference>
<evidence type="ECO:0000313" key="1">
    <source>
        <dbReference type="EMBL" id="CAH6718671.1"/>
    </source>
</evidence>
<name>A0ACA9Y1G1_9ASCO</name>
<comment type="caution">
    <text evidence="1">The sequence shown here is derived from an EMBL/GenBank/DDBJ whole genome shotgun (WGS) entry which is preliminary data.</text>
</comment>
<evidence type="ECO:0000313" key="2">
    <source>
        <dbReference type="Proteomes" id="UP001152531"/>
    </source>
</evidence>
<sequence length="319" mass="36908">MNYRIIKRSVSSYSSKLISDPFKIDNTRKMRDTNSKFPKPNIVSFDAFGTIYVPKVPVFQQYFEISNDMGFEKSMDSIRNDFPPIFKGMNERFPNFGKNSKEITSVESWWSELIVKLYNIEHYSQNEKSMELCNRLLDRFSGAEGYHLFEDVIPTISKLKDKGVNVVISSNSDARVIEILEKLGVMKYLDEDDIYLSYDIDFEKPAKLFFDAVLDSHFSKTSRPTKEEKVHYLSNVWHVGDEHDADYLGAVKAGWNGVFLDRDAISRYLSHYIPDPEDNNPSCMGKPPTSEYSDKPMQLIANNRAVISDLRQLLDLYDM</sequence>
<organism evidence="1 2">
    <name type="scientific">[Candida] jaroonii</name>
    <dbReference type="NCBI Taxonomy" id="467808"/>
    <lineage>
        <taxon>Eukaryota</taxon>
        <taxon>Fungi</taxon>
        <taxon>Dikarya</taxon>
        <taxon>Ascomycota</taxon>
        <taxon>Saccharomycotina</taxon>
        <taxon>Pichiomycetes</taxon>
        <taxon>Debaryomycetaceae</taxon>
        <taxon>Yamadazyma</taxon>
    </lineage>
</organism>
<protein>
    <submittedName>
        <fullName evidence="1">Uncharacterized protein</fullName>
    </submittedName>
</protein>
<keyword evidence="2" id="KW-1185">Reference proteome</keyword>
<accession>A0ACA9Y1G1</accession>
<dbReference type="Proteomes" id="UP001152531">
    <property type="component" value="Unassembled WGS sequence"/>
</dbReference>
<gene>
    <name evidence="1" type="ORF">CLIB1444_01S11958</name>
</gene>
<reference evidence="1" key="1">
    <citation type="submission" date="2022-06" db="EMBL/GenBank/DDBJ databases">
        <authorList>
            <person name="Legras J.-L."/>
            <person name="Devillers H."/>
            <person name="Grondin C."/>
        </authorList>
    </citation>
    <scope>NUCLEOTIDE SEQUENCE</scope>
    <source>
        <strain evidence="1">CLIB 1444</strain>
    </source>
</reference>